<keyword evidence="1" id="KW-0812">Transmembrane</keyword>
<proteinExistence type="predicted"/>
<protein>
    <submittedName>
        <fullName evidence="2">Uncharacterized protein</fullName>
    </submittedName>
</protein>
<dbReference type="InterPro" id="IPR057700">
    <property type="entry name" value="DUF7940"/>
</dbReference>
<dbReference type="Pfam" id="PF25612">
    <property type="entry name" value="DUF7940"/>
    <property type="match status" value="1"/>
</dbReference>
<gene>
    <name evidence="2" type="ORF">QE369_003462</name>
</gene>
<keyword evidence="1" id="KW-0472">Membrane</keyword>
<evidence type="ECO:0000313" key="2">
    <source>
        <dbReference type="EMBL" id="MDR6103265.1"/>
    </source>
</evidence>
<organism evidence="2 3">
    <name type="scientific">Agrobacterium larrymoorei</name>
    <dbReference type="NCBI Taxonomy" id="160699"/>
    <lineage>
        <taxon>Bacteria</taxon>
        <taxon>Pseudomonadati</taxon>
        <taxon>Pseudomonadota</taxon>
        <taxon>Alphaproteobacteria</taxon>
        <taxon>Hyphomicrobiales</taxon>
        <taxon>Rhizobiaceae</taxon>
        <taxon>Rhizobium/Agrobacterium group</taxon>
        <taxon>Agrobacterium</taxon>
    </lineage>
</organism>
<evidence type="ECO:0000313" key="3">
    <source>
        <dbReference type="Proteomes" id="UP001255601"/>
    </source>
</evidence>
<dbReference type="Proteomes" id="UP001255601">
    <property type="component" value="Unassembled WGS sequence"/>
</dbReference>
<dbReference type="RefSeq" id="WP_309771702.1">
    <property type="nucleotide sequence ID" value="NZ_JAVIZC010000003.1"/>
</dbReference>
<feature type="transmembrane region" description="Helical" evidence="1">
    <location>
        <begin position="40"/>
        <end position="64"/>
    </location>
</feature>
<evidence type="ECO:0000256" key="1">
    <source>
        <dbReference type="SAM" id="Phobius"/>
    </source>
</evidence>
<accession>A0AAJ2BPI5</accession>
<comment type="caution">
    <text evidence="2">The sequence shown here is derived from an EMBL/GenBank/DDBJ whole genome shotgun (WGS) entry which is preliminary data.</text>
</comment>
<dbReference type="AlphaFoldDB" id="A0AAJ2BPI5"/>
<name>A0AAJ2BPI5_9HYPH</name>
<feature type="transmembrane region" description="Helical" evidence="1">
    <location>
        <begin position="16"/>
        <end position="34"/>
    </location>
</feature>
<dbReference type="EMBL" id="JAVIZC010000003">
    <property type="protein sequence ID" value="MDR6103265.1"/>
    <property type="molecule type" value="Genomic_DNA"/>
</dbReference>
<reference evidence="2" key="1">
    <citation type="submission" date="2023-08" db="EMBL/GenBank/DDBJ databases">
        <title>Functional and genomic diversity of the sorghum phyllosphere microbiome.</title>
        <authorList>
            <person name="Shade A."/>
        </authorList>
    </citation>
    <scope>NUCLEOTIDE SEQUENCE</scope>
    <source>
        <strain evidence="2">SORGH_AS_0974</strain>
    </source>
</reference>
<sequence>MLITNWQEVLKRAWSVRWIVLAGVLSGLEVFLPITDGNVYIPRGLLAALSGFATCAAFISRILVQKGSTDFDIQDRDNEAR</sequence>
<keyword evidence="1" id="KW-1133">Transmembrane helix</keyword>